<proteinExistence type="predicted"/>
<dbReference type="NCBIfam" id="NF045502">
    <property type="entry name" value="variant_rSAM"/>
    <property type="match status" value="1"/>
</dbReference>
<sequence>MPITDVRNNELQFKDIVEKYPQIPRFLILKIDVQRRGVYYTQNALNKIDPNIYQLIGSNVFFASLGARDPKIKSVPESLILKDGTTIITDPTPLEQNPYVVDYRDGKFVLVDKDEIVEEVEFWEKPDYYGKFTSSGVPMDSIVFARPQRLNITPTSYCHFWKNDNGCKYCDLVPHLREDGVIKKKLSAQDAYETVREAIKQKGRFANICMTMGSDVNGKTPFDAEVEYYIEILQAIGKNFQGRRFPSQVITTALNEDQLARLYNETGLSSYTSDIEVLNEDLFKWICPGKEEWVGYKEWKRRLVAAVDIFGKGNVNSGIVGGVELAKPRGFKTEEEGLKHTLEEAEDLISKGVSIVYIVWVPRPLSFFKDQKNASLEYYVKLTIGLNALREKYSLTIDFDDYRRCGNHPNSDLLRVL</sequence>
<reference evidence="6 7" key="1">
    <citation type="submission" date="2012-01" db="EMBL/GenBank/DDBJ databases">
        <title>Complete sequence of chromosome of Clostridium pasteurianum BC1.</title>
        <authorList>
            <consortium name="US DOE Joint Genome Institute"/>
            <person name="Lucas S."/>
            <person name="Han J."/>
            <person name="Lapidus A."/>
            <person name="Cheng J.-F."/>
            <person name="Goodwin L."/>
            <person name="Pitluck S."/>
            <person name="Peters L."/>
            <person name="Mikhailova N."/>
            <person name="Teshima H."/>
            <person name="Detter J.C."/>
            <person name="Han C."/>
            <person name="Tapia R."/>
            <person name="Land M."/>
            <person name="Hauser L."/>
            <person name="Kyrpides N."/>
            <person name="Ivanova N."/>
            <person name="Pagani I."/>
            <person name="Dunn J."/>
            <person name="Taghavi S."/>
            <person name="Francis A."/>
            <person name="van der Lelie D."/>
            <person name="Woyke T."/>
        </authorList>
    </citation>
    <scope>NUCLEOTIDE SEQUENCE [LARGE SCALE GENOMIC DNA]</scope>
    <source>
        <strain evidence="6 7">BC1</strain>
    </source>
</reference>
<dbReference type="Gene3D" id="3.20.20.70">
    <property type="entry name" value="Aldolase class I"/>
    <property type="match status" value="1"/>
</dbReference>
<dbReference type="Proteomes" id="UP000013523">
    <property type="component" value="Chromosome"/>
</dbReference>
<accession>R4KA14</accession>
<dbReference type="GO" id="GO:0051536">
    <property type="term" value="F:iron-sulfur cluster binding"/>
    <property type="evidence" value="ECO:0007669"/>
    <property type="project" value="UniProtKB-KW"/>
</dbReference>
<keyword evidence="7" id="KW-1185">Reference proteome</keyword>
<keyword evidence="1" id="KW-0949">S-adenosyl-L-methionine</keyword>
<gene>
    <name evidence="6" type="ORF">Clopa_3722</name>
</gene>
<keyword evidence="3" id="KW-0408">Iron</keyword>
<dbReference type="InterPro" id="IPR058240">
    <property type="entry name" value="rSAM_sf"/>
</dbReference>
<evidence type="ECO:0000256" key="4">
    <source>
        <dbReference type="ARBA" id="ARBA00023014"/>
    </source>
</evidence>
<dbReference type="CDD" id="cd01335">
    <property type="entry name" value="Radical_SAM"/>
    <property type="match status" value="1"/>
</dbReference>
<dbReference type="GO" id="GO:0003824">
    <property type="term" value="F:catalytic activity"/>
    <property type="evidence" value="ECO:0007669"/>
    <property type="project" value="InterPro"/>
</dbReference>
<keyword evidence="4" id="KW-0411">Iron-sulfur</keyword>
<dbReference type="AlphaFoldDB" id="R4KA14"/>
<organism evidence="6 7">
    <name type="scientific">Clostridium pasteurianum BC1</name>
    <dbReference type="NCBI Taxonomy" id="86416"/>
    <lineage>
        <taxon>Bacteria</taxon>
        <taxon>Bacillati</taxon>
        <taxon>Bacillota</taxon>
        <taxon>Clostridia</taxon>
        <taxon>Eubacteriales</taxon>
        <taxon>Clostridiaceae</taxon>
        <taxon>Clostridium</taxon>
    </lineage>
</organism>
<evidence type="ECO:0000256" key="3">
    <source>
        <dbReference type="ARBA" id="ARBA00023004"/>
    </source>
</evidence>
<dbReference type="HOGENOM" id="CLU_054532_0_0_9"/>
<protein>
    <recommendedName>
        <fullName evidence="5">Radical SAM core domain-containing protein</fullName>
    </recommendedName>
</protein>
<dbReference type="InterPro" id="IPR013785">
    <property type="entry name" value="Aldolase_TIM"/>
</dbReference>
<dbReference type="STRING" id="86416.Clopa_3722"/>
<dbReference type="RefSeq" id="WP_015616784.1">
    <property type="nucleotide sequence ID" value="NC_021182.1"/>
</dbReference>
<dbReference type="eggNOG" id="COG1032">
    <property type="taxonomic scope" value="Bacteria"/>
</dbReference>
<dbReference type="SUPFAM" id="SSF102114">
    <property type="entry name" value="Radical SAM enzymes"/>
    <property type="match status" value="1"/>
</dbReference>
<feature type="domain" description="Radical SAM core" evidence="5">
    <location>
        <begin position="144"/>
        <end position="400"/>
    </location>
</feature>
<evidence type="ECO:0000256" key="2">
    <source>
        <dbReference type="ARBA" id="ARBA00022723"/>
    </source>
</evidence>
<evidence type="ECO:0000313" key="6">
    <source>
        <dbReference type="EMBL" id="AGK98501.1"/>
    </source>
</evidence>
<name>R4KA14_CLOPA</name>
<dbReference type="OrthoDB" id="5391057at2"/>
<dbReference type="GO" id="GO:0046872">
    <property type="term" value="F:metal ion binding"/>
    <property type="evidence" value="ECO:0007669"/>
    <property type="project" value="UniProtKB-KW"/>
</dbReference>
<keyword evidence="2" id="KW-0479">Metal-binding</keyword>
<evidence type="ECO:0000256" key="1">
    <source>
        <dbReference type="ARBA" id="ARBA00022691"/>
    </source>
</evidence>
<dbReference type="InterPro" id="IPR007197">
    <property type="entry name" value="rSAM"/>
</dbReference>
<dbReference type="PATRIC" id="fig|86416.3.peg.3720"/>
<dbReference type="EMBL" id="CP003261">
    <property type="protein sequence ID" value="AGK98501.1"/>
    <property type="molecule type" value="Genomic_DNA"/>
</dbReference>
<evidence type="ECO:0000259" key="5">
    <source>
        <dbReference type="PROSITE" id="PS51918"/>
    </source>
</evidence>
<dbReference type="PROSITE" id="PS51918">
    <property type="entry name" value="RADICAL_SAM"/>
    <property type="match status" value="1"/>
</dbReference>
<evidence type="ECO:0000313" key="7">
    <source>
        <dbReference type="Proteomes" id="UP000013523"/>
    </source>
</evidence>
<dbReference type="KEGG" id="cpas:Clopa_3722"/>